<keyword evidence="1" id="KW-1133">Transmembrane helix</keyword>
<gene>
    <name evidence="2" type="ORF">PHMEG_00038086</name>
</gene>
<name>A0A225UI79_9STRA</name>
<proteinExistence type="predicted"/>
<feature type="transmembrane region" description="Helical" evidence="1">
    <location>
        <begin position="75"/>
        <end position="92"/>
    </location>
</feature>
<keyword evidence="1" id="KW-0472">Membrane</keyword>
<dbReference type="Proteomes" id="UP000198211">
    <property type="component" value="Unassembled WGS sequence"/>
</dbReference>
<feature type="transmembrane region" description="Helical" evidence="1">
    <location>
        <begin position="20"/>
        <end position="40"/>
    </location>
</feature>
<evidence type="ECO:0000256" key="1">
    <source>
        <dbReference type="SAM" id="Phobius"/>
    </source>
</evidence>
<keyword evidence="1" id="KW-0812">Transmembrane</keyword>
<keyword evidence="3" id="KW-1185">Reference proteome</keyword>
<comment type="caution">
    <text evidence="2">The sequence shown here is derived from an EMBL/GenBank/DDBJ whole genome shotgun (WGS) entry which is preliminary data.</text>
</comment>
<organism evidence="2 3">
    <name type="scientific">Phytophthora megakarya</name>
    <dbReference type="NCBI Taxonomy" id="4795"/>
    <lineage>
        <taxon>Eukaryota</taxon>
        <taxon>Sar</taxon>
        <taxon>Stramenopiles</taxon>
        <taxon>Oomycota</taxon>
        <taxon>Peronosporomycetes</taxon>
        <taxon>Peronosporales</taxon>
        <taxon>Peronosporaceae</taxon>
        <taxon>Phytophthora</taxon>
    </lineage>
</organism>
<dbReference type="EMBL" id="NBNE01017358">
    <property type="protein sequence ID" value="OWY92772.1"/>
    <property type="molecule type" value="Genomic_DNA"/>
</dbReference>
<dbReference type="OrthoDB" id="145843at2759"/>
<dbReference type="AlphaFoldDB" id="A0A225UI79"/>
<accession>A0A225UI79</accession>
<evidence type="ECO:0000313" key="2">
    <source>
        <dbReference type="EMBL" id="OWY92772.1"/>
    </source>
</evidence>
<sequence length="230" mass="25174">STTRRRVPLQRPRSGFKFRIIMIGMPFFSINLCGGIPLRFTACSTSGSKKSPFTSSSTESVDRYSRASSGKRSATAAWILWTTALVVVKMVRLAKYLSVAISDFFTSAYMWSINLVIPLGIAPGIISSSSSGPLTGLGIIISPGSLMYFLPRTGWPSCLPSVCLLQLEAGNPRIHAFPRLSNCFQQCAHAYFPSDGLVGSGAKVLKISGKRYRICWCSFLENWKNLPEIS</sequence>
<evidence type="ECO:0000313" key="3">
    <source>
        <dbReference type="Proteomes" id="UP000198211"/>
    </source>
</evidence>
<protein>
    <submittedName>
        <fullName evidence="2">Uncharacterized protein</fullName>
    </submittedName>
</protein>
<feature type="transmembrane region" description="Helical" evidence="1">
    <location>
        <begin position="104"/>
        <end position="126"/>
    </location>
</feature>
<reference evidence="3" key="1">
    <citation type="submission" date="2017-03" db="EMBL/GenBank/DDBJ databases">
        <title>Phytopthora megakarya and P. palmivora, two closely related causual agents of cacao black pod achieved similar genome size and gene model numbers by different mechanisms.</title>
        <authorList>
            <person name="Ali S."/>
            <person name="Shao J."/>
            <person name="Larry D.J."/>
            <person name="Kronmiller B."/>
            <person name="Shen D."/>
            <person name="Strem M.D."/>
            <person name="Melnick R.L."/>
            <person name="Guiltinan M.J."/>
            <person name="Tyler B.M."/>
            <person name="Meinhardt L.W."/>
            <person name="Bailey B.A."/>
        </authorList>
    </citation>
    <scope>NUCLEOTIDE SEQUENCE [LARGE SCALE GENOMIC DNA]</scope>
    <source>
        <strain evidence="3">zdho120</strain>
    </source>
</reference>
<feature type="transmembrane region" description="Helical" evidence="1">
    <location>
        <begin position="132"/>
        <end position="150"/>
    </location>
</feature>
<feature type="non-terminal residue" evidence="2">
    <location>
        <position position="1"/>
    </location>
</feature>